<gene>
    <name evidence="1" type="ORF">PPERSA_01473</name>
</gene>
<comment type="caution">
    <text evidence="1">The sequence shown here is derived from an EMBL/GenBank/DDBJ whole genome shotgun (WGS) entry which is preliminary data.</text>
</comment>
<dbReference type="Gene3D" id="3.40.50.1000">
    <property type="entry name" value="HAD superfamily/HAD-like"/>
    <property type="match status" value="1"/>
</dbReference>
<dbReference type="InParanoid" id="A0A0V0QH71"/>
<reference evidence="1 2" key="1">
    <citation type="journal article" date="2015" name="Sci. Rep.">
        <title>Genome of the facultative scuticociliatosis pathogen Pseudocohnilembus persalinus provides insight into its virulence through horizontal gene transfer.</title>
        <authorList>
            <person name="Xiong J."/>
            <person name="Wang G."/>
            <person name="Cheng J."/>
            <person name="Tian M."/>
            <person name="Pan X."/>
            <person name="Warren A."/>
            <person name="Jiang C."/>
            <person name="Yuan D."/>
            <person name="Miao W."/>
        </authorList>
    </citation>
    <scope>NUCLEOTIDE SEQUENCE [LARGE SCALE GENOMIC DNA]</scope>
    <source>
        <strain evidence="1">36N120E</strain>
    </source>
</reference>
<dbReference type="AlphaFoldDB" id="A0A0V0QH71"/>
<name>A0A0V0QH71_PSEPJ</name>
<dbReference type="Proteomes" id="UP000054937">
    <property type="component" value="Unassembled WGS sequence"/>
</dbReference>
<sequence length="400" mass="47373">MSYLPKTIQDEIFQYNFSGENFIRSLYINFVYEKFLKFVSEELSKNQSVENLGNKILEYYKSDKFNLNEMPPLHIIFMVLLKNTNTNQLLKTQAPIQPFFEQFMITKLKYEDQLELNKTMTVILNGDNQVPNDISQISQFNTAPHNQILSCNNILSNNNIFGNDPHESSMSILENIPQEPIISNEIQNFLLNQSLYPSKQQKQERKILDILLSIKQLYDMIPILYDKNNDVLENEKLNSFTYYISSLMIVANFPQLIDEISIQYKDHYLQSYKLIQYYFEHLENSHSISVKNHQEKKVYLPPLKKQNKNQKTLIFDLDETLIHCNDSIKIPGDTIIEIPIKNTKINNDKSDRELEYLEKFLLDLKNCPDVREYLRNIFQYDQYKHYSLSGQLLQNLYSKF</sequence>
<accession>A0A0V0QH71</accession>
<organism evidence="1 2">
    <name type="scientific">Pseudocohnilembus persalinus</name>
    <name type="common">Ciliate</name>
    <dbReference type="NCBI Taxonomy" id="266149"/>
    <lineage>
        <taxon>Eukaryota</taxon>
        <taxon>Sar</taxon>
        <taxon>Alveolata</taxon>
        <taxon>Ciliophora</taxon>
        <taxon>Intramacronucleata</taxon>
        <taxon>Oligohymenophorea</taxon>
        <taxon>Scuticociliatia</taxon>
        <taxon>Philasterida</taxon>
        <taxon>Pseudocohnilembidae</taxon>
        <taxon>Pseudocohnilembus</taxon>
    </lineage>
</organism>
<dbReference type="EMBL" id="LDAU01000170">
    <property type="protein sequence ID" value="KRX01570.1"/>
    <property type="molecule type" value="Genomic_DNA"/>
</dbReference>
<dbReference type="SUPFAM" id="SSF56784">
    <property type="entry name" value="HAD-like"/>
    <property type="match status" value="1"/>
</dbReference>
<dbReference type="InterPro" id="IPR023214">
    <property type="entry name" value="HAD_sf"/>
</dbReference>
<evidence type="ECO:0000313" key="1">
    <source>
        <dbReference type="EMBL" id="KRX01570.1"/>
    </source>
</evidence>
<proteinExistence type="predicted"/>
<evidence type="ECO:0000313" key="2">
    <source>
        <dbReference type="Proteomes" id="UP000054937"/>
    </source>
</evidence>
<protein>
    <submittedName>
        <fullName evidence="1">HAD-like domain</fullName>
    </submittedName>
</protein>
<dbReference type="InterPro" id="IPR036412">
    <property type="entry name" value="HAD-like_sf"/>
</dbReference>
<keyword evidence="2" id="KW-1185">Reference proteome</keyword>